<evidence type="ECO:0000256" key="3">
    <source>
        <dbReference type="ARBA" id="ARBA00022840"/>
    </source>
</evidence>
<dbReference type="GO" id="GO:0016887">
    <property type="term" value="F:ATP hydrolysis activity"/>
    <property type="evidence" value="ECO:0007669"/>
    <property type="project" value="InterPro"/>
</dbReference>
<keyword evidence="3" id="KW-0067">ATP-binding</keyword>
<evidence type="ECO:0000256" key="2">
    <source>
        <dbReference type="ARBA" id="ARBA00022741"/>
    </source>
</evidence>
<dbReference type="InterPro" id="IPR050093">
    <property type="entry name" value="ABC_SmlMolc_Importer"/>
</dbReference>
<organism evidence="5">
    <name type="scientific">marine sediment metagenome</name>
    <dbReference type="NCBI Taxonomy" id="412755"/>
    <lineage>
        <taxon>unclassified sequences</taxon>
        <taxon>metagenomes</taxon>
        <taxon>ecological metagenomes</taxon>
    </lineage>
</organism>
<evidence type="ECO:0000313" key="5">
    <source>
        <dbReference type="EMBL" id="GAI88938.1"/>
    </source>
</evidence>
<evidence type="ECO:0000259" key="4">
    <source>
        <dbReference type="PROSITE" id="PS50893"/>
    </source>
</evidence>
<feature type="domain" description="ABC transporter" evidence="4">
    <location>
        <begin position="10"/>
        <end position="186"/>
    </location>
</feature>
<dbReference type="EMBL" id="BARW01020153">
    <property type="protein sequence ID" value="GAI88938.1"/>
    <property type="molecule type" value="Genomic_DNA"/>
</dbReference>
<reference evidence="5" key="1">
    <citation type="journal article" date="2014" name="Front. Microbiol.">
        <title>High frequency of phylogenetically diverse reductive dehalogenase-homologous genes in deep subseafloor sedimentary metagenomes.</title>
        <authorList>
            <person name="Kawai M."/>
            <person name="Futagami T."/>
            <person name="Toyoda A."/>
            <person name="Takaki Y."/>
            <person name="Nishi S."/>
            <person name="Hori S."/>
            <person name="Arai W."/>
            <person name="Tsubouchi T."/>
            <person name="Morono Y."/>
            <person name="Uchiyama I."/>
            <person name="Ito T."/>
            <person name="Fujiyama A."/>
            <person name="Inagaki F."/>
            <person name="Takami H."/>
        </authorList>
    </citation>
    <scope>NUCLEOTIDE SEQUENCE</scope>
    <source>
        <strain evidence="5">Expedition CK06-06</strain>
    </source>
</reference>
<dbReference type="Pfam" id="PF00005">
    <property type="entry name" value="ABC_tran"/>
    <property type="match status" value="1"/>
</dbReference>
<keyword evidence="2" id="KW-0547">Nucleotide-binding</keyword>
<gene>
    <name evidence="5" type="ORF">S12H4_34105</name>
</gene>
<dbReference type="SUPFAM" id="SSF52540">
    <property type="entry name" value="P-loop containing nucleoside triphosphate hydrolases"/>
    <property type="match status" value="1"/>
</dbReference>
<dbReference type="InterPro" id="IPR003439">
    <property type="entry name" value="ABC_transporter-like_ATP-bd"/>
</dbReference>
<name>X1S7M8_9ZZZZ</name>
<dbReference type="AlphaFoldDB" id="X1S7M8"/>
<dbReference type="PANTHER" id="PTHR42781">
    <property type="entry name" value="SPERMIDINE/PUTRESCINE IMPORT ATP-BINDING PROTEIN POTA"/>
    <property type="match status" value="1"/>
</dbReference>
<keyword evidence="1" id="KW-0813">Transport</keyword>
<dbReference type="SMART" id="SM00382">
    <property type="entry name" value="AAA"/>
    <property type="match status" value="1"/>
</dbReference>
<dbReference type="InterPro" id="IPR017871">
    <property type="entry name" value="ABC_transporter-like_CS"/>
</dbReference>
<evidence type="ECO:0000256" key="1">
    <source>
        <dbReference type="ARBA" id="ARBA00022448"/>
    </source>
</evidence>
<dbReference type="InterPro" id="IPR027417">
    <property type="entry name" value="P-loop_NTPase"/>
</dbReference>
<proteinExistence type="predicted"/>
<dbReference type="PANTHER" id="PTHR42781:SF4">
    <property type="entry name" value="SPERMIDINE_PUTRESCINE IMPORT ATP-BINDING PROTEIN POTA"/>
    <property type="match status" value="1"/>
</dbReference>
<accession>X1S7M8</accession>
<comment type="caution">
    <text evidence="5">The sequence shown here is derived from an EMBL/GenBank/DDBJ whole genome shotgun (WGS) entry which is preliminary data.</text>
</comment>
<dbReference type="InterPro" id="IPR003593">
    <property type="entry name" value="AAA+_ATPase"/>
</dbReference>
<feature type="non-terminal residue" evidence="5">
    <location>
        <position position="186"/>
    </location>
</feature>
<sequence length="186" mass="20966">MADHDRSTVLEIQNLTKRFGRMTAVDNVSFSLENGKLMTFVGPSGCGKTTLLRMISGLTEPTEGKIILDGEDITFFRANARDTAMVFQNYALFPHMTVSQNIGFGLQIRKKPKDEVKREVERLLELVQLQGLGDRKTQQLSGGQQQRVALARALSLHPKILLLDEPLSNLDANLRVMMREEIRKLQ</sequence>
<dbReference type="PROSITE" id="PS00211">
    <property type="entry name" value="ABC_TRANSPORTER_1"/>
    <property type="match status" value="1"/>
</dbReference>
<protein>
    <recommendedName>
        <fullName evidence="4">ABC transporter domain-containing protein</fullName>
    </recommendedName>
</protein>
<dbReference type="GO" id="GO:0005524">
    <property type="term" value="F:ATP binding"/>
    <property type="evidence" value="ECO:0007669"/>
    <property type="project" value="UniProtKB-KW"/>
</dbReference>
<dbReference type="Gene3D" id="3.40.50.300">
    <property type="entry name" value="P-loop containing nucleotide triphosphate hydrolases"/>
    <property type="match status" value="1"/>
</dbReference>
<dbReference type="PROSITE" id="PS50893">
    <property type="entry name" value="ABC_TRANSPORTER_2"/>
    <property type="match status" value="1"/>
</dbReference>